<comment type="caution">
    <text evidence="2">The sequence shown here is derived from an EMBL/GenBank/DDBJ whole genome shotgun (WGS) entry which is preliminary data.</text>
</comment>
<dbReference type="InterPro" id="IPR011990">
    <property type="entry name" value="TPR-like_helical_dom_sf"/>
</dbReference>
<dbReference type="OrthoDB" id="92543at2"/>
<dbReference type="PROSITE" id="PS50005">
    <property type="entry name" value="TPR"/>
    <property type="match status" value="1"/>
</dbReference>
<dbReference type="Gene3D" id="1.25.40.10">
    <property type="entry name" value="Tetratricopeptide repeat domain"/>
    <property type="match status" value="1"/>
</dbReference>
<keyword evidence="3" id="KW-1185">Reference proteome</keyword>
<protein>
    <submittedName>
        <fullName evidence="2">Uncharacterized protein</fullName>
    </submittedName>
</protein>
<keyword evidence="1" id="KW-0802">TPR repeat</keyword>
<dbReference type="EMBL" id="LBHU01000004">
    <property type="protein sequence ID" value="KLI62996.1"/>
    <property type="molecule type" value="Genomic_DNA"/>
</dbReference>
<dbReference type="STRING" id="874156.GCA_001021555_02735"/>
<reference evidence="2 3" key="1">
    <citation type="submission" date="2015-04" db="EMBL/GenBank/DDBJ databases">
        <title>The draft genome sequence of Erythrobacter marinus HWDM-33.</title>
        <authorList>
            <person name="Zhuang L."/>
            <person name="Liu Y."/>
            <person name="Shao Z."/>
        </authorList>
    </citation>
    <scope>NUCLEOTIDE SEQUENCE [LARGE SCALE GENOMIC DNA]</scope>
    <source>
        <strain evidence="2 3">HWDM-33</strain>
    </source>
</reference>
<dbReference type="SMART" id="SM00028">
    <property type="entry name" value="TPR"/>
    <property type="match status" value="1"/>
</dbReference>
<dbReference type="AlphaFoldDB" id="A0A0H0XLW0"/>
<dbReference type="InterPro" id="IPR019734">
    <property type="entry name" value="TPR_rpt"/>
</dbReference>
<dbReference type="RefSeq" id="WP_047094517.1">
    <property type="nucleotide sequence ID" value="NZ_LBHU01000004.1"/>
</dbReference>
<evidence type="ECO:0000313" key="3">
    <source>
        <dbReference type="Proteomes" id="UP000053455"/>
    </source>
</evidence>
<feature type="repeat" description="TPR" evidence="1">
    <location>
        <begin position="58"/>
        <end position="91"/>
    </location>
</feature>
<name>A0A0H0XLW0_9SPHN</name>
<dbReference type="SUPFAM" id="SSF48452">
    <property type="entry name" value="TPR-like"/>
    <property type="match status" value="1"/>
</dbReference>
<accession>A0A0H0XLW0</accession>
<proteinExistence type="predicted"/>
<gene>
    <name evidence="2" type="ORF">AAV99_13250</name>
</gene>
<evidence type="ECO:0000256" key="1">
    <source>
        <dbReference type="PROSITE-ProRule" id="PRU00339"/>
    </source>
</evidence>
<dbReference type="Proteomes" id="UP000053455">
    <property type="component" value="Unassembled WGS sequence"/>
</dbReference>
<evidence type="ECO:0000313" key="2">
    <source>
        <dbReference type="EMBL" id="KLI62996.1"/>
    </source>
</evidence>
<dbReference type="PATRIC" id="fig|874156.12.peg.2735"/>
<sequence>MIATLALAPLFLAQAVTGHMVEQEYETVDVAYEELSEGDAEAAVVQLEAELAEHGGHPALFINLGSAYARLGNVDRAEFYYRAAQDCDEEYQMELADGRWMDSRDVARLALATVELEALAVR</sequence>
<organism evidence="2 3">
    <name type="scientific">Aurantiacibacter marinus</name>
    <dbReference type="NCBI Taxonomy" id="874156"/>
    <lineage>
        <taxon>Bacteria</taxon>
        <taxon>Pseudomonadati</taxon>
        <taxon>Pseudomonadota</taxon>
        <taxon>Alphaproteobacteria</taxon>
        <taxon>Sphingomonadales</taxon>
        <taxon>Erythrobacteraceae</taxon>
        <taxon>Aurantiacibacter</taxon>
    </lineage>
</organism>